<dbReference type="PANTHER" id="PTHR10742">
    <property type="entry name" value="FLAVIN MONOAMINE OXIDASE"/>
    <property type="match status" value="1"/>
</dbReference>
<reference evidence="5 6" key="1">
    <citation type="submission" date="2019-01" db="EMBL/GenBank/DDBJ databases">
        <title>Chengkuizengella sp. nov., isolated from deep-sea sediment of East Pacific Ocean.</title>
        <authorList>
            <person name="Yang J."/>
            <person name="Lai Q."/>
            <person name="Shao Z."/>
        </authorList>
    </citation>
    <scope>NUCLEOTIDE SEQUENCE [LARGE SCALE GENOMIC DNA]</scope>
    <source>
        <strain evidence="5 6">YPA3-1-1</strain>
    </source>
</reference>
<dbReference type="Gene3D" id="1.10.405.10">
    <property type="entry name" value="Guanine Nucleotide Dissociation Inhibitor, domain 1"/>
    <property type="match status" value="1"/>
</dbReference>
<dbReference type="InterPro" id="IPR050281">
    <property type="entry name" value="Flavin_monoamine_oxidase"/>
</dbReference>
<dbReference type="Gene3D" id="3.90.660.10">
    <property type="match status" value="1"/>
</dbReference>
<proteinExistence type="predicted"/>
<dbReference type="InterPro" id="IPR001613">
    <property type="entry name" value="Flavin_amine_oxidase"/>
</dbReference>
<dbReference type="SUPFAM" id="SSF51905">
    <property type="entry name" value="FAD/NAD(P)-binding domain"/>
    <property type="match status" value="1"/>
</dbReference>
<dbReference type="GO" id="GO:0009063">
    <property type="term" value="P:amino acid catabolic process"/>
    <property type="evidence" value="ECO:0007669"/>
    <property type="project" value="TreeGrafter"/>
</dbReference>
<organism evidence="5 6">
    <name type="scientific">Chengkuizengella marina</name>
    <dbReference type="NCBI Taxonomy" id="2507566"/>
    <lineage>
        <taxon>Bacteria</taxon>
        <taxon>Bacillati</taxon>
        <taxon>Bacillota</taxon>
        <taxon>Bacilli</taxon>
        <taxon>Bacillales</taxon>
        <taxon>Paenibacillaceae</taxon>
        <taxon>Chengkuizengella</taxon>
    </lineage>
</organism>
<keyword evidence="6" id="KW-1185">Reference proteome</keyword>
<dbReference type="OrthoDB" id="25353at2"/>
<sequence length="484" mass="55239">MLNVSFQLLNQQHMLSIIRNGIKKTHSPKHIIVVGAGVAGLVTASLLKDAGHKVTILEANNKVGGRVNTLRSPFSNELFFNAGAMRIPNFHYLSLEYVKKFKLSTNLFIYQTPMDLLYVNGVKIRRGKFERKPSLLNYPVNPNERDKTAEYLMLLALQPYFDFIKQDPEKNWPIVEKNNRKLSFRFLLNSVYSESVVDMIGTLLNMESFLGISLNEVLRQMEFFKSTTCYYEISGGMDRLPMAFLPQLNENIKFNQKIIKIENLNNSVNIQSINQKNSKPFNITGDLAIVTIPFSTLRFVKIEPYDSFSYHKRKAIRELNYMTSTKIAIEFKSRFWEKEGQFGGKTVTDLPIRFTYFPSHGLGTKGNAIVLASYTWEDDALMWDSLDEGERIQYALMNLAEIYGNQVYFEFVTGASFSWGQNSYSAGAFSAYNPGQKIELYPYLTVPQGRVHFAGEHTSITHGWIQGAIESGIRVAYEVNNLPT</sequence>
<dbReference type="Gene3D" id="3.50.50.60">
    <property type="entry name" value="FAD/NAD(P)-binding domain"/>
    <property type="match status" value="1"/>
</dbReference>
<dbReference type="InterPro" id="IPR002937">
    <property type="entry name" value="Amino_oxidase"/>
</dbReference>
<feature type="binding site" evidence="3">
    <location>
        <position position="86"/>
    </location>
    <ligand>
        <name>substrate</name>
    </ligand>
</feature>
<protein>
    <submittedName>
        <fullName evidence="5">FAD-binding protein</fullName>
    </submittedName>
</protein>
<dbReference type="Proteomes" id="UP000448943">
    <property type="component" value="Unassembled WGS sequence"/>
</dbReference>
<dbReference type="EMBL" id="SIJB01000017">
    <property type="protein sequence ID" value="NBI28670.1"/>
    <property type="molecule type" value="Genomic_DNA"/>
</dbReference>
<evidence type="ECO:0000256" key="3">
    <source>
        <dbReference type="PIRSR" id="PIRSR601613-1"/>
    </source>
</evidence>
<gene>
    <name evidence="5" type="ORF">ERL59_06845</name>
</gene>
<evidence type="ECO:0000256" key="1">
    <source>
        <dbReference type="ARBA" id="ARBA00001974"/>
    </source>
</evidence>
<dbReference type="GO" id="GO:0001716">
    <property type="term" value="F:L-amino-acid oxidase activity"/>
    <property type="evidence" value="ECO:0007669"/>
    <property type="project" value="TreeGrafter"/>
</dbReference>
<evidence type="ECO:0000313" key="6">
    <source>
        <dbReference type="Proteomes" id="UP000448943"/>
    </source>
</evidence>
<dbReference type="PRINTS" id="PR00757">
    <property type="entry name" value="AMINEOXDASEF"/>
</dbReference>
<comment type="cofactor">
    <cofactor evidence="1">
        <name>FAD</name>
        <dbReference type="ChEBI" id="CHEBI:57692"/>
    </cofactor>
</comment>
<dbReference type="AlphaFoldDB" id="A0A6N9Q275"/>
<evidence type="ECO:0000259" key="4">
    <source>
        <dbReference type="Pfam" id="PF01593"/>
    </source>
</evidence>
<comment type="caution">
    <text evidence="5">The sequence shown here is derived from an EMBL/GenBank/DDBJ whole genome shotgun (WGS) entry which is preliminary data.</text>
</comment>
<keyword evidence="2" id="KW-0560">Oxidoreductase</keyword>
<feature type="binding site" evidence="3">
    <location>
        <begin position="83"/>
        <end position="86"/>
    </location>
    <ligand>
        <name>FAD</name>
        <dbReference type="ChEBI" id="CHEBI:57692"/>
    </ligand>
</feature>
<feature type="binding site" evidence="3">
    <location>
        <position position="456"/>
    </location>
    <ligand>
        <name>FAD</name>
        <dbReference type="ChEBI" id="CHEBI:57692"/>
    </ligand>
</feature>
<name>A0A6N9Q275_9BACL</name>
<feature type="domain" description="Amine oxidase" evidence="4">
    <location>
        <begin position="38"/>
        <end position="479"/>
    </location>
</feature>
<dbReference type="InterPro" id="IPR036188">
    <property type="entry name" value="FAD/NAD-bd_sf"/>
</dbReference>
<accession>A0A6N9Q275</accession>
<evidence type="ECO:0000256" key="2">
    <source>
        <dbReference type="ARBA" id="ARBA00023002"/>
    </source>
</evidence>
<dbReference type="PANTHER" id="PTHR10742:SF342">
    <property type="entry name" value="AMINE OXIDASE"/>
    <property type="match status" value="1"/>
</dbReference>
<feature type="binding site" evidence="3">
    <location>
        <begin position="58"/>
        <end position="59"/>
    </location>
    <ligand>
        <name>FAD</name>
        <dbReference type="ChEBI" id="CHEBI:57692"/>
    </ligand>
</feature>
<evidence type="ECO:0000313" key="5">
    <source>
        <dbReference type="EMBL" id="NBI28670.1"/>
    </source>
</evidence>
<dbReference type="Pfam" id="PF01593">
    <property type="entry name" value="Amino_oxidase"/>
    <property type="match status" value="1"/>
</dbReference>
<dbReference type="SUPFAM" id="SSF54373">
    <property type="entry name" value="FAD-linked reductases, C-terminal domain"/>
    <property type="match status" value="1"/>
</dbReference>